<proteinExistence type="predicted"/>
<name>A0A0N7L362_9VIRU</name>
<dbReference type="PROSITE" id="PS51257">
    <property type="entry name" value="PROKAR_LIPOPROTEIN"/>
    <property type="match status" value="1"/>
</dbReference>
<protein>
    <submittedName>
        <fullName evidence="2">Cysteine-rich protein</fullName>
    </submittedName>
</protein>
<reference evidence="2" key="1">
    <citation type="submission" date="2014-09" db="EMBL/GenBank/DDBJ databases">
        <title>Diversity and evolution of Potato mop-top virus.</title>
        <authorList>
            <person name="Beuch U."/>
            <person name="Berlin S."/>
            <person name="Akerblom J."/>
            <person name="Nicolaisen M."/>
            <person name="Nielsen S.L."/>
            <person name="Crosslin J.M."/>
            <person name="Hamm P.B."/>
            <person name="Santala J."/>
            <person name="Valkonen J.P.T."/>
            <person name="Kvarnheden A."/>
        </authorList>
    </citation>
    <scope>NUCLEOTIDE SEQUENCE</scope>
    <source>
        <strain evidence="2">I129</strain>
    </source>
</reference>
<evidence type="ECO:0000256" key="1">
    <source>
        <dbReference type="SAM" id="Phobius"/>
    </source>
</evidence>
<dbReference type="EMBL" id="LN614411">
    <property type="protein sequence ID" value="CEG25145.1"/>
    <property type="molecule type" value="Genomic_RNA"/>
</dbReference>
<organism evidence="2">
    <name type="scientific">Potato mop-top virus</name>
    <dbReference type="NCBI Taxonomy" id="37128"/>
    <lineage>
        <taxon>Viruses</taxon>
        <taxon>Riboviria</taxon>
        <taxon>Orthornavirae</taxon>
        <taxon>Kitrinoviricota</taxon>
        <taxon>Alsuviricetes</taxon>
        <taxon>Martellivirales</taxon>
        <taxon>Virgaviridae</taxon>
        <taxon>Pomovirus</taxon>
        <taxon>Pomovirus solani</taxon>
    </lineage>
</organism>
<keyword evidence="1" id="KW-1133">Transmembrane helix</keyword>
<gene>
    <name evidence="2" type="primary">8K protein</name>
</gene>
<accession>A0A0N7L362</accession>
<feature type="transmembrane region" description="Helical" evidence="1">
    <location>
        <begin position="20"/>
        <end position="45"/>
    </location>
</feature>
<evidence type="ECO:0000313" key="2">
    <source>
        <dbReference type="EMBL" id="CEG25145.1"/>
    </source>
</evidence>
<sequence>MERRFIVYYNCSDCACGCYVSSLLTVFGACVNICVCIVFFVLVYLSGCYNMRVLGFIRVCIYLYKLCR</sequence>
<keyword evidence="1" id="KW-0812">Transmembrane</keyword>
<keyword evidence="1" id="KW-0472">Membrane</keyword>